<name>A0ABZ2G363_9SPHN</name>
<protein>
    <submittedName>
        <fullName evidence="1">Methyltransferase domain-containing protein</fullName>
    </submittedName>
</protein>
<dbReference type="GO" id="GO:0008168">
    <property type="term" value="F:methyltransferase activity"/>
    <property type="evidence" value="ECO:0007669"/>
    <property type="project" value="UniProtKB-KW"/>
</dbReference>
<dbReference type="Pfam" id="PF13489">
    <property type="entry name" value="Methyltransf_23"/>
    <property type="match status" value="1"/>
</dbReference>
<dbReference type="Proteomes" id="UP001382935">
    <property type="component" value="Chromosome"/>
</dbReference>
<evidence type="ECO:0000313" key="2">
    <source>
        <dbReference type="Proteomes" id="UP001382935"/>
    </source>
</evidence>
<dbReference type="InterPro" id="IPR029063">
    <property type="entry name" value="SAM-dependent_MTases_sf"/>
</dbReference>
<keyword evidence="2" id="KW-1185">Reference proteome</keyword>
<organism evidence="1 2">
    <name type="scientific">Sphingomonas kaistensis</name>
    <dbReference type="NCBI Taxonomy" id="298708"/>
    <lineage>
        <taxon>Bacteria</taxon>
        <taxon>Pseudomonadati</taxon>
        <taxon>Pseudomonadota</taxon>
        <taxon>Alphaproteobacteria</taxon>
        <taxon>Sphingomonadales</taxon>
        <taxon>Sphingomonadaceae</taxon>
        <taxon>Sphingomonas</taxon>
    </lineage>
</organism>
<dbReference type="Gene3D" id="3.40.50.150">
    <property type="entry name" value="Vaccinia Virus protein VP39"/>
    <property type="match status" value="1"/>
</dbReference>
<dbReference type="RefSeq" id="WP_338503398.1">
    <property type="nucleotide sequence ID" value="NZ_CP145607.1"/>
</dbReference>
<proteinExistence type="predicted"/>
<gene>
    <name evidence="1" type="ORF">V6R86_07660</name>
</gene>
<dbReference type="EMBL" id="CP145607">
    <property type="protein sequence ID" value="WWM70552.1"/>
    <property type="molecule type" value="Genomic_DNA"/>
</dbReference>
<keyword evidence="1" id="KW-0489">Methyltransferase</keyword>
<keyword evidence="1" id="KW-0808">Transferase</keyword>
<sequence length="247" mass="27942">MSSRADYQKRRFALLRDTIDIPNCVGLEIGACDLPTVPREAGQCRYADFRSADEMITAWDLPPETVCHVDYLLSRHRPPNEQIADRFDYVVACHVLEHIADPISYLQSLQRLLKDGPGKVIFITLPDKRATPDATRPSTTVEHLLACHHERSTKPSFEAILEFHRHWVGYANGGTKPLALAQAYAHAAEYFKTDDADAHCNVWRDFEFRDQVEELAEAGFLPGLRISLFEPFFVGTNEFAIALKTIA</sequence>
<reference evidence="1 2" key="1">
    <citation type="submission" date="2024-02" db="EMBL/GenBank/DDBJ databases">
        <title>Full genome sequence of Sphingomonas kaistensis.</title>
        <authorList>
            <person name="Poletto B.L."/>
            <person name="Silva G."/>
            <person name="Galante D."/>
            <person name="Campos K.R."/>
            <person name="Santos M.B.N."/>
            <person name="Sacchi C.T."/>
        </authorList>
    </citation>
    <scope>NUCLEOTIDE SEQUENCE [LARGE SCALE GENOMIC DNA]</scope>
    <source>
        <strain evidence="1 2">MA4R</strain>
    </source>
</reference>
<dbReference type="GO" id="GO:0032259">
    <property type="term" value="P:methylation"/>
    <property type="evidence" value="ECO:0007669"/>
    <property type="project" value="UniProtKB-KW"/>
</dbReference>
<accession>A0ABZ2G363</accession>
<evidence type="ECO:0000313" key="1">
    <source>
        <dbReference type="EMBL" id="WWM70552.1"/>
    </source>
</evidence>
<dbReference type="SUPFAM" id="SSF53335">
    <property type="entry name" value="S-adenosyl-L-methionine-dependent methyltransferases"/>
    <property type="match status" value="1"/>
</dbReference>